<feature type="transmembrane region" description="Helical" evidence="2">
    <location>
        <begin position="220"/>
        <end position="242"/>
    </location>
</feature>
<dbReference type="InterPro" id="IPR021878">
    <property type="entry name" value="TgpA_N"/>
</dbReference>
<evidence type="ECO:0000259" key="3">
    <source>
        <dbReference type="SMART" id="SM00460"/>
    </source>
</evidence>
<sequence length="887" mass="92870">MSVRPVPTVVAAAACLLSTSALSRLFDGTLWWMRPVVIAVVVAVATATLGRLLRLPVAAAVLLSLAGLVGTVTVLCARGTALLGVVPTAGTVRTLRTLIADGSSDISRLAAPVPHRQGLVVLTVIGIYLVVMVVDLIVVTLDRPALGGLPLLALYAVSAAILPGGVGTVPFLLGASSFVALLLLDGRLAFGRWGRTVSDAGRGRGRGDGAGEREAFGGRLTVNALGVALVALLVAVAVPLGLPSLDGEGLVSRKGGYGAGDGPSSASVVQPIVSVNQQLHASKEVPLLRVRSQTPRYLRLTALENFDGQFFTLRALNATRDNRISEGLPKPRLGGTTAQVSATIDVTTRFNELYLPVPGIPTKIKGLTGDWRLAAPTGTIFSTRTSTAGVRYQVDATVPDPTRAELEAATGPTPADLAVDTALPDNLDPRLRQLVESITHNARTPYEKVYAIQQHLRGPLFTYDLTGAPTTQEGALAEFLFESHRGYCEQFASAMTVLVRLLGLPARVAIGFVPGEQQADGSYLITNRQAHAWPEVWFPSVGWVSFEPTRRSDGATAAPSYAPAGIDDPDGAAAPPGQESESGAQPLPEPVPMPVPSAGANPEDPTATHSPTAGQDTDTSPGIPAWVIWLCATVPPVAALLATPAIIRFRRRRARLRAGRPEAGAGTAGAGAPGRTGAQGVDQVHDAWAELLDVASDLGITIRVSDSPRAGVARLTAYLDAEPAPARRSDPAVDRQADPEAAAQPTDPEADPTPAARSYPQAREALARLAAAEERARYAPPELAAPPPHAEVRRDVAIASGTLWAVAPRTRRIMARLAPPSVFRRREPDEPPREGATGRLRRYLRRRPTDTGPARSGDGQRPAAVNDGEVRVPEPAHSGGSAPSDGP</sequence>
<keyword evidence="2" id="KW-0472">Membrane</keyword>
<dbReference type="Pfam" id="PF01841">
    <property type="entry name" value="Transglut_core"/>
    <property type="match status" value="1"/>
</dbReference>
<dbReference type="InterPro" id="IPR038765">
    <property type="entry name" value="Papain-like_cys_pep_sf"/>
</dbReference>
<evidence type="ECO:0000256" key="2">
    <source>
        <dbReference type="SAM" id="Phobius"/>
    </source>
</evidence>
<evidence type="ECO:0000313" key="4">
    <source>
        <dbReference type="EMBL" id="CAJ60833.1"/>
    </source>
</evidence>
<gene>
    <name evidence="4" type="ordered locus">FRAAL2184</name>
</gene>
<feature type="region of interest" description="Disordered" evidence="1">
    <location>
        <begin position="723"/>
        <end position="758"/>
    </location>
</feature>
<accession>Q0RNQ3</accession>
<feature type="compositionally biased region" description="Polar residues" evidence="1">
    <location>
        <begin position="607"/>
        <end position="619"/>
    </location>
</feature>
<dbReference type="EMBL" id="CT573213">
    <property type="protein sequence ID" value="CAJ60833.1"/>
    <property type="molecule type" value="Genomic_DNA"/>
</dbReference>
<dbReference type="STRING" id="326424.FRAAL2184"/>
<dbReference type="Gene3D" id="3.10.620.30">
    <property type="match status" value="1"/>
</dbReference>
<feature type="compositionally biased region" description="Basic and acidic residues" evidence="1">
    <location>
        <begin position="824"/>
        <end position="833"/>
    </location>
</feature>
<feature type="transmembrane region" description="Helical" evidence="2">
    <location>
        <begin position="153"/>
        <end position="184"/>
    </location>
</feature>
<feature type="region of interest" description="Disordered" evidence="1">
    <location>
        <begin position="658"/>
        <end position="679"/>
    </location>
</feature>
<feature type="compositionally biased region" description="Low complexity" evidence="1">
    <location>
        <begin position="739"/>
        <end position="758"/>
    </location>
</feature>
<feature type="region of interest" description="Disordered" evidence="1">
    <location>
        <begin position="552"/>
        <end position="619"/>
    </location>
</feature>
<name>Q0RNQ3_FRAAA</name>
<organism evidence="4 5">
    <name type="scientific">Frankia alni (strain DSM 45986 / CECT 9034 / ACN14a)</name>
    <dbReference type="NCBI Taxonomy" id="326424"/>
    <lineage>
        <taxon>Bacteria</taxon>
        <taxon>Bacillati</taxon>
        <taxon>Actinomycetota</taxon>
        <taxon>Actinomycetes</taxon>
        <taxon>Frankiales</taxon>
        <taxon>Frankiaceae</taxon>
        <taxon>Frankia</taxon>
    </lineage>
</organism>
<evidence type="ECO:0000256" key="1">
    <source>
        <dbReference type="SAM" id="MobiDB-lite"/>
    </source>
</evidence>
<feature type="region of interest" description="Disordered" evidence="1">
    <location>
        <begin position="823"/>
        <end position="887"/>
    </location>
</feature>
<keyword evidence="2" id="KW-1133">Transmembrane helix</keyword>
<dbReference type="KEGG" id="fal:FRAAL2184"/>
<dbReference type="PANTHER" id="PTHR42736:SF1">
    <property type="entry name" value="PROTEIN-GLUTAMINE GAMMA-GLUTAMYLTRANSFERASE"/>
    <property type="match status" value="1"/>
</dbReference>
<dbReference type="OrthoDB" id="9804023at2"/>
<feature type="compositionally biased region" description="Low complexity" evidence="1">
    <location>
        <begin position="562"/>
        <end position="577"/>
    </location>
</feature>
<dbReference type="PANTHER" id="PTHR42736">
    <property type="entry name" value="PROTEIN-GLUTAMINE GAMMA-GLUTAMYLTRANSFERASE"/>
    <property type="match status" value="1"/>
</dbReference>
<feature type="domain" description="Transglutaminase-like" evidence="3">
    <location>
        <begin position="480"/>
        <end position="550"/>
    </location>
</feature>
<keyword evidence="2" id="KW-0812">Transmembrane</keyword>
<dbReference type="SUPFAM" id="SSF54001">
    <property type="entry name" value="Cysteine proteinases"/>
    <property type="match status" value="1"/>
</dbReference>
<dbReference type="Pfam" id="PF11992">
    <property type="entry name" value="TgpA_N"/>
    <property type="match status" value="1"/>
</dbReference>
<reference evidence="4 5" key="1">
    <citation type="journal article" date="2007" name="Genome Res.">
        <title>Genome characteristics of facultatively symbiotic Frankia sp. strains reflect host range and host plant biogeography.</title>
        <authorList>
            <person name="Normand P."/>
            <person name="Lapierre P."/>
            <person name="Tisa L.S."/>
            <person name="Gogarten J.P."/>
            <person name="Alloisio N."/>
            <person name="Bagnarol E."/>
            <person name="Bassi C.A."/>
            <person name="Berry A.M."/>
            <person name="Bickhart D.M."/>
            <person name="Choisne N."/>
            <person name="Couloux A."/>
            <person name="Cournoyer B."/>
            <person name="Cruveiller S."/>
            <person name="Daubin V."/>
            <person name="Demange N."/>
            <person name="Francino M.P."/>
            <person name="Goltsman E."/>
            <person name="Huang Y."/>
            <person name="Kopp O.R."/>
            <person name="Labarre L."/>
            <person name="Lapidus A."/>
            <person name="Lavire C."/>
            <person name="Marechal J."/>
            <person name="Martinez M."/>
            <person name="Mastronunzio J.E."/>
            <person name="Mullin B.C."/>
            <person name="Niemann J."/>
            <person name="Pujic P."/>
            <person name="Rawnsley T."/>
            <person name="Rouy Z."/>
            <person name="Schenowitz C."/>
            <person name="Sellstedt A."/>
            <person name="Tavares F."/>
            <person name="Tomkins J.P."/>
            <person name="Vallenet D."/>
            <person name="Valverde C."/>
            <person name="Wall L.G."/>
            <person name="Wang Y."/>
            <person name="Medigue C."/>
            <person name="Benson D.R."/>
        </authorList>
    </citation>
    <scope>NUCLEOTIDE SEQUENCE [LARGE SCALE GENOMIC DNA]</scope>
    <source>
        <strain evidence="5">DSM 45986 / CECT 9034 / ACN14a</strain>
    </source>
</reference>
<feature type="transmembrane region" description="Helical" evidence="2">
    <location>
        <begin position="626"/>
        <end position="647"/>
    </location>
</feature>
<dbReference type="SMART" id="SM00460">
    <property type="entry name" value="TGc"/>
    <property type="match status" value="1"/>
</dbReference>
<evidence type="ECO:0000313" key="5">
    <source>
        <dbReference type="Proteomes" id="UP000000657"/>
    </source>
</evidence>
<dbReference type="HOGENOM" id="CLU_008359_0_1_11"/>
<protein>
    <submittedName>
        <fullName evidence="4">Membrane protein putative Transglutaminase-like domain</fullName>
    </submittedName>
</protein>
<proteinExistence type="predicted"/>
<dbReference type="InterPro" id="IPR052901">
    <property type="entry name" value="Bact_TGase-like"/>
</dbReference>
<feature type="transmembrane region" description="Helical" evidence="2">
    <location>
        <begin position="119"/>
        <end position="141"/>
    </location>
</feature>
<dbReference type="InterPro" id="IPR002931">
    <property type="entry name" value="Transglutaminase-like"/>
</dbReference>
<dbReference type="RefSeq" id="WP_011603349.1">
    <property type="nucleotide sequence ID" value="NC_008278.1"/>
</dbReference>
<dbReference type="PROSITE" id="PS51257">
    <property type="entry name" value="PROKAR_LIPOPROTEIN"/>
    <property type="match status" value="1"/>
</dbReference>
<dbReference type="eggNOG" id="COG1305">
    <property type="taxonomic scope" value="Bacteria"/>
</dbReference>
<feature type="transmembrane region" description="Helical" evidence="2">
    <location>
        <begin position="57"/>
        <end position="75"/>
    </location>
</feature>
<feature type="transmembrane region" description="Helical" evidence="2">
    <location>
        <begin position="31"/>
        <end position="50"/>
    </location>
</feature>
<keyword evidence="5" id="KW-1185">Reference proteome</keyword>
<feature type="compositionally biased region" description="Basic and acidic residues" evidence="1">
    <location>
        <begin position="725"/>
        <end position="738"/>
    </location>
</feature>
<dbReference type="Proteomes" id="UP000000657">
    <property type="component" value="Chromosome"/>
</dbReference>
<dbReference type="AlphaFoldDB" id="Q0RNQ3"/>